<protein>
    <submittedName>
        <fullName evidence="2">Uncharacterized protein</fullName>
    </submittedName>
</protein>
<proteinExistence type="predicted"/>
<keyword evidence="1" id="KW-0732">Signal</keyword>
<reference evidence="3" key="1">
    <citation type="journal article" date="2019" name="Int. J. Syst. Evol. Microbiol.">
        <title>The Global Catalogue of Microorganisms (GCM) 10K type strain sequencing project: providing services to taxonomists for standard genome sequencing and annotation.</title>
        <authorList>
            <consortium name="The Broad Institute Genomics Platform"/>
            <consortium name="The Broad Institute Genome Sequencing Center for Infectious Disease"/>
            <person name="Wu L."/>
            <person name="Ma J."/>
        </authorList>
    </citation>
    <scope>NUCLEOTIDE SEQUENCE [LARGE SCALE GENOMIC DNA]</scope>
    <source>
        <strain evidence="3">CECT 7184</strain>
    </source>
</reference>
<name>A0ABT8CW46_9FLAO</name>
<dbReference type="RefSeq" id="WP_290363367.1">
    <property type="nucleotide sequence ID" value="NZ_JAUFQU010000001.1"/>
</dbReference>
<dbReference type="Gene3D" id="2.120.10.30">
    <property type="entry name" value="TolB, C-terminal domain"/>
    <property type="match status" value="1"/>
</dbReference>
<feature type="chain" id="PRO_5045880620" evidence="1">
    <location>
        <begin position="22"/>
        <end position="320"/>
    </location>
</feature>
<dbReference type="SUPFAM" id="SSF82171">
    <property type="entry name" value="DPP6 N-terminal domain-like"/>
    <property type="match status" value="1"/>
</dbReference>
<dbReference type="InterPro" id="IPR011042">
    <property type="entry name" value="6-blade_b-propeller_TolB-like"/>
</dbReference>
<evidence type="ECO:0000313" key="2">
    <source>
        <dbReference type="EMBL" id="MDN3707392.1"/>
    </source>
</evidence>
<organism evidence="2 3">
    <name type="scientific">Paenimyroides ceti</name>
    <dbReference type="NCBI Taxonomy" id="395087"/>
    <lineage>
        <taxon>Bacteria</taxon>
        <taxon>Pseudomonadati</taxon>
        <taxon>Bacteroidota</taxon>
        <taxon>Flavobacteriia</taxon>
        <taxon>Flavobacteriales</taxon>
        <taxon>Flavobacteriaceae</taxon>
        <taxon>Paenimyroides</taxon>
    </lineage>
</organism>
<evidence type="ECO:0000313" key="3">
    <source>
        <dbReference type="Proteomes" id="UP001242368"/>
    </source>
</evidence>
<dbReference type="EMBL" id="JAUFQU010000001">
    <property type="protein sequence ID" value="MDN3707392.1"/>
    <property type="molecule type" value="Genomic_DNA"/>
</dbReference>
<sequence length="320" mass="35187">MKNLFTILCIVLLVSCSSDNGSDIDTAPSGYPADLEGTIYYKWATDGILKVSLPSATGGSFIQDDTKLNSFDVSRDGKYRLTATNASTLGNYVVKFTLSNMNNGSIVKEFNYTSPAGNSYCKGQLSPDNSLILVTSNDEEDGITILKTDGEFVIRLEGLNNIPFSMHDLAMWLPGNELLLTHGNSIIRVPPPYNSGSLVKEMNYADWGDLTVNHQGTQLAVRIDNHVYTMGIDSNNMRQVTTSNFKESKPVYSPDSKYLMIGSNYRQSSVMGYSWDMKIIPNDGNTYNVDPVEANSPGVLPVIWKGQDRIVIGSGDVIWK</sequence>
<gene>
    <name evidence="2" type="ORF">QW060_09640</name>
</gene>
<comment type="caution">
    <text evidence="2">The sequence shown here is derived from an EMBL/GenBank/DDBJ whole genome shotgun (WGS) entry which is preliminary data.</text>
</comment>
<accession>A0ABT8CW46</accession>
<evidence type="ECO:0000256" key="1">
    <source>
        <dbReference type="SAM" id="SignalP"/>
    </source>
</evidence>
<dbReference type="Proteomes" id="UP001242368">
    <property type="component" value="Unassembled WGS sequence"/>
</dbReference>
<feature type="signal peptide" evidence="1">
    <location>
        <begin position="1"/>
        <end position="21"/>
    </location>
</feature>
<dbReference type="PROSITE" id="PS51257">
    <property type="entry name" value="PROKAR_LIPOPROTEIN"/>
    <property type="match status" value="1"/>
</dbReference>
<keyword evidence="3" id="KW-1185">Reference proteome</keyword>